<sequence>MAAAPVNTAGVKEGSVCEATLTEAQQKAIGVWEAEPMSGKGEVSCYFSMTPDEDNPAGYVVSVFRNEEALLGTADGTDPSPTKAVPVMVKGRGAARQVMYGDDWRASLTVDIGAGQFLFVERYSPAHVVTERDLNAQARKVAEQALANLEKAGAEGA</sequence>
<dbReference type="Proteomes" id="UP000324106">
    <property type="component" value="Chromosome"/>
</dbReference>
<organism evidence="1 2">
    <name type="scientific">Streptomyces venezuelae</name>
    <dbReference type="NCBI Taxonomy" id="54571"/>
    <lineage>
        <taxon>Bacteria</taxon>
        <taxon>Bacillati</taxon>
        <taxon>Actinomycetota</taxon>
        <taxon>Actinomycetes</taxon>
        <taxon>Kitasatosporales</taxon>
        <taxon>Streptomycetaceae</taxon>
        <taxon>Streptomyces</taxon>
    </lineage>
</organism>
<reference evidence="1 2" key="1">
    <citation type="submission" date="2018-05" db="EMBL/GenBank/DDBJ databases">
        <title>Streptomyces venezuelae.</title>
        <authorList>
            <person name="Kim W."/>
            <person name="Lee N."/>
            <person name="Cho B.-K."/>
        </authorList>
    </citation>
    <scope>NUCLEOTIDE SEQUENCE [LARGE SCALE GENOMIC DNA]</scope>
    <source>
        <strain evidence="1 2">ATCC 15068</strain>
    </source>
</reference>
<dbReference type="EMBL" id="CP029194">
    <property type="protein sequence ID" value="QES22358.1"/>
    <property type="molecule type" value="Genomic_DNA"/>
</dbReference>
<protein>
    <recommendedName>
        <fullName evidence="3">DUF3558 domain-containing protein</fullName>
    </recommendedName>
</protein>
<evidence type="ECO:0008006" key="3">
    <source>
        <dbReference type="Google" id="ProtNLM"/>
    </source>
</evidence>
<gene>
    <name evidence="1" type="ORF">DEJ46_27370</name>
</gene>
<name>A0A5P2AXT2_STRVZ</name>
<proteinExistence type="predicted"/>
<accession>A0A5P2AXT2</accession>
<evidence type="ECO:0000313" key="2">
    <source>
        <dbReference type="Proteomes" id="UP000324106"/>
    </source>
</evidence>
<dbReference type="AlphaFoldDB" id="A0A5P2AXT2"/>
<evidence type="ECO:0000313" key="1">
    <source>
        <dbReference type="EMBL" id="QES22358.1"/>
    </source>
</evidence>